<dbReference type="PROSITE" id="PS50208">
    <property type="entry name" value="CASPASE_P20"/>
    <property type="match status" value="1"/>
</dbReference>
<dbReference type="PANTHER" id="PTHR11102:SF160">
    <property type="entry name" value="ERAD-ASSOCIATED E3 UBIQUITIN-PROTEIN LIGASE COMPONENT HRD3"/>
    <property type="match status" value="1"/>
</dbReference>
<feature type="domain" description="Caspase family p20" evidence="2">
    <location>
        <begin position="25"/>
        <end position="110"/>
    </location>
</feature>
<dbReference type="GO" id="GO:0006508">
    <property type="term" value="P:proteolysis"/>
    <property type="evidence" value="ECO:0007669"/>
    <property type="project" value="InterPro"/>
</dbReference>
<organism evidence="3 4">
    <name type="scientific">Fimbriiglobus ruber</name>
    <dbReference type="NCBI Taxonomy" id="1908690"/>
    <lineage>
        <taxon>Bacteria</taxon>
        <taxon>Pseudomonadati</taxon>
        <taxon>Planctomycetota</taxon>
        <taxon>Planctomycetia</taxon>
        <taxon>Gemmatales</taxon>
        <taxon>Gemmataceae</taxon>
        <taxon>Fimbriiglobus</taxon>
    </lineage>
</organism>
<dbReference type="InterPro" id="IPR050767">
    <property type="entry name" value="Sel1_AlgK"/>
</dbReference>
<dbReference type="GO" id="GO:0004197">
    <property type="term" value="F:cysteine-type endopeptidase activity"/>
    <property type="evidence" value="ECO:0007669"/>
    <property type="project" value="InterPro"/>
</dbReference>
<dbReference type="AlphaFoldDB" id="A0A225DPI2"/>
<evidence type="ECO:0000259" key="2">
    <source>
        <dbReference type="PROSITE" id="PS50208"/>
    </source>
</evidence>
<feature type="chain" id="PRO_5012058857" description="Caspase family p20 domain-containing protein" evidence="1">
    <location>
        <begin position="22"/>
        <end position="624"/>
    </location>
</feature>
<feature type="signal peptide" evidence="1">
    <location>
        <begin position="1"/>
        <end position="21"/>
    </location>
</feature>
<dbReference type="SUPFAM" id="SSF52129">
    <property type="entry name" value="Caspase-like"/>
    <property type="match status" value="1"/>
</dbReference>
<sequence>MRTRLLFAVLIAVTVAPDAPAAGKRYAVCIGVNQYASDKLDTLGCAVADATVLADVLRDAGYEVALLTPAAARTAPAAAPTWANIAARLDALCAGKEPGDTVVLAFIGHGARFRDDPDYYLCPKDAQPVPDRKQTLVSVADIYTQLGRCKAGSKVFLCDGCRTDPTPGRPQTPNDVLGTTPPPGVFALFACGVGERGYEHAALGHGVFTHHLLAELNPPARDANVDLNFTALATHVTREAPATAARWLGSGARQTPTTRVGSGPSPVLLTPADSRLLADRVEVRAIWARGGKSTEYVERVVTERIGEWKEAATRGSAIGMFLLAKCLETGRGIPQDAKAAVAWYRNAADHGDAGAMTSLAGCYVTGTGVIPDQKAMLEWLHKAADHGDADAMSNLGAAYLLGQGVATNHERGFAWVRKAAALGEPSGLYYLGLCYRNGLGVARDAEEAVACFRKAAELNDSMAMTNLGGCYQKGIGVPADAAKAVEWYRLAADLKDPVATCLVGCCYERGIGVEKDPKAAVAWYRKAADLGDVAAMGNLGLCYLDGEGVEKNAYEATSWLRKAVDLNDPEAMARLGDCYLHGTGVRYDDVTAIALYRKGVSMNDPGPCTAWAAATKTGWASRRA</sequence>
<dbReference type="InterPro" id="IPR011990">
    <property type="entry name" value="TPR-like_helical_dom_sf"/>
</dbReference>
<dbReference type="Pfam" id="PF00656">
    <property type="entry name" value="Peptidase_C14"/>
    <property type="match status" value="1"/>
</dbReference>
<name>A0A225DPI2_9BACT</name>
<dbReference type="InterPro" id="IPR001309">
    <property type="entry name" value="Pept_C14_p20"/>
</dbReference>
<dbReference type="PANTHER" id="PTHR11102">
    <property type="entry name" value="SEL-1-LIKE PROTEIN"/>
    <property type="match status" value="1"/>
</dbReference>
<dbReference type="SUPFAM" id="SSF81901">
    <property type="entry name" value="HCP-like"/>
    <property type="match status" value="2"/>
</dbReference>
<dbReference type="Pfam" id="PF08238">
    <property type="entry name" value="Sel1"/>
    <property type="match status" value="8"/>
</dbReference>
<dbReference type="EMBL" id="NIDE01000004">
    <property type="protein sequence ID" value="OWK42983.1"/>
    <property type="molecule type" value="Genomic_DNA"/>
</dbReference>
<dbReference type="Gene3D" id="1.25.40.10">
    <property type="entry name" value="Tetratricopeptide repeat domain"/>
    <property type="match status" value="2"/>
</dbReference>
<dbReference type="Proteomes" id="UP000214646">
    <property type="component" value="Unassembled WGS sequence"/>
</dbReference>
<protein>
    <recommendedName>
        <fullName evidence="2">Caspase family p20 domain-containing protein</fullName>
    </recommendedName>
</protein>
<accession>A0A225DPI2</accession>
<evidence type="ECO:0000313" key="3">
    <source>
        <dbReference type="EMBL" id="OWK42983.1"/>
    </source>
</evidence>
<evidence type="ECO:0000256" key="1">
    <source>
        <dbReference type="SAM" id="SignalP"/>
    </source>
</evidence>
<keyword evidence="1" id="KW-0732">Signal</keyword>
<proteinExistence type="predicted"/>
<dbReference type="OrthoDB" id="7056571at2"/>
<reference evidence="4" key="1">
    <citation type="submission" date="2017-06" db="EMBL/GenBank/DDBJ databases">
        <title>Genome analysis of Fimbriiglobus ruber SP5, the first member of the order Planctomycetales with confirmed chitinolytic capability.</title>
        <authorList>
            <person name="Ravin N.V."/>
            <person name="Rakitin A.L."/>
            <person name="Ivanova A.A."/>
            <person name="Beletsky A.V."/>
            <person name="Kulichevskaya I.S."/>
            <person name="Mardanov A.V."/>
            <person name="Dedysh S.N."/>
        </authorList>
    </citation>
    <scope>NUCLEOTIDE SEQUENCE [LARGE SCALE GENOMIC DNA]</scope>
    <source>
        <strain evidence="4">SP5</strain>
    </source>
</reference>
<keyword evidence="4" id="KW-1185">Reference proteome</keyword>
<dbReference type="SMART" id="SM00671">
    <property type="entry name" value="SEL1"/>
    <property type="match status" value="8"/>
</dbReference>
<dbReference type="InterPro" id="IPR011600">
    <property type="entry name" value="Pept_C14_caspase"/>
</dbReference>
<evidence type="ECO:0000313" key="4">
    <source>
        <dbReference type="Proteomes" id="UP000214646"/>
    </source>
</evidence>
<dbReference type="InterPro" id="IPR006597">
    <property type="entry name" value="Sel1-like"/>
</dbReference>
<dbReference type="InterPro" id="IPR029030">
    <property type="entry name" value="Caspase-like_dom_sf"/>
</dbReference>
<dbReference type="Gene3D" id="3.40.50.1460">
    <property type="match status" value="1"/>
</dbReference>
<comment type="caution">
    <text evidence="3">The sequence shown here is derived from an EMBL/GenBank/DDBJ whole genome shotgun (WGS) entry which is preliminary data.</text>
</comment>
<dbReference type="RefSeq" id="WP_088253908.1">
    <property type="nucleotide sequence ID" value="NZ_NIDE01000004.1"/>
</dbReference>
<gene>
    <name evidence="3" type="ORF">FRUB_02582</name>
</gene>